<dbReference type="AlphaFoldDB" id="A0A699XFY3"/>
<name>A0A699XFY3_TANCI</name>
<feature type="non-terminal residue" evidence="2">
    <location>
        <position position="1"/>
    </location>
</feature>
<evidence type="ECO:0000313" key="2">
    <source>
        <dbReference type="EMBL" id="GFD58113.1"/>
    </source>
</evidence>
<organism evidence="2">
    <name type="scientific">Tanacetum cinerariifolium</name>
    <name type="common">Dalmatian daisy</name>
    <name type="synonym">Chrysanthemum cinerariifolium</name>
    <dbReference type="NCBI Taxonomy" id="118510"/>
    <lineage>
        <taxon>Eukaryota</taxon>
        <taxon>Viridiplantae</taxon>
        <taxon>Streptophyta</taxon>
        <taxon>Embryophyta</taxon>
        <taxon>Tracheophyta</taxon>
        <taxon>Spermatophyta</taxon>
        <taxon>Magnoliopsida</taxon>
        <taxon>eudicotyledons</taxon>
        <taxon>Gunneridae</taxon>
        <taxon>Pentapetalae</taxon>
        <taxon>asterids</taxon>
        <taxon>campanulids</taxon>
        <taxon>Asterales</taxon>
        <taxon>Asteraceae</taxon>
        <taxon>Asteroideae</taxon>
        <taxon>Anthemideae</taxon>
        <taxon>Anthemidinae</taxon>
        <taxon>Tanacetum</taxon>
    </lineage>
</organism>
<evidence type="ECO:0000256" key="1">
    <source>
        <dbReference type="SAM" id="MobiDB-lite"/>
    </source>
</evidence>
<feature type="region of interest" description="Disordered" evidence="1">
    <location>
        <begin position="20"/>
        <end position="45"/>
    </location>
</feature>
<accession>A0A699XFY3</accession>
<gene>
    <name evidence="2" type="ORF">Tci_930082</name>
</gene>
<dbReference type="EMBL" id="BKCJ011848830">
    <property type="protein sequence ID" value="GFD58113.1"/>
    <property type="molecule type" value="Genomic_DNA"/>
</dbReference>
<sequence length="45" mass="4464">PSSIRAVAGVLPYALGLAAHRPGARPGAGPNSGQPLPDPDQSLHP</sequence>
<reference evidence="2" key="1">
    <citation type="journal article" date="2019" name="Sci. Rep.">
        <title>Draft genome of Tanacetum cinerariifolium, the natural source of mosquito coil.</title>
        <authorList>
            <person name="Yamashiro T."/>
            <person name="Shiraishi A."/>
            <person name="Satake H."/>
            <person name="Nakayama K."/>
        </authorList>
    </citation>
    <scope>NUCLEOTIDE SEQUENCE</scope>
</reference>
<protein>
    <submittedName>
        <fullName evidence="2">Uncharacterized protein</fullName>
    </submittedName>
</protein>
<comment type="caution">
    <text evidence="2">The sequence shown here is derived from an EMBL/GenBank/DDBJ whole genome shotgun (WGS) entry which is preliminary data.</text>
</comment>
<proteinExistence type="predicted"/>
<feature type="compositionally biased region" description="Low complexity" evidence="1">
    <location>
        <begin position="20"/>
        <end position="29"/>
    </location>
</feature>